<dbReference type="GO" id="GO:0000981">
    <property type="term" value="F:DNA-binding transcription factor activity, RNA polymerase II-specific"/>
    <property type="evidence" value="ECO:0007669"/>
    <property type="project" value="TreeGrafter"/>
</dbReference>
<dbReference type="GO" id="GO:0000978">
    <property type="term" value="F:RNA polymerase II cis-regulatory region sequence-specific DNA binding"/>
    <property type="evidence" value="ECO:0007669"/>
    <property type="project" value="TreeGrafter"/>
</dbReference>
<dbReference type="PROSITE" id="PS50114">
    <property type="entry name" value="GATA_ZN_FINGER_2"/>
    <property type="match status" value="2"/>
</dbReference>
<dbReference type="GO" id="GO:0045944">
    <property type="term" value="P:positive regulation of transcription by RNA polymerase II"/>
    <property type="evidence" value="ECO:0007669"/>
    <property type="project" value="TreeGrafter"/>
</dbReference>
<evidence type="ECO:0000313" key="12">
    <source>
        <dbReference type="Proteomes" id="UP000027586"/>
    </source>
</evidence>
<keyword evidence="4" id="KW-0862">Zinc</keyword>
<feature type="compositionally biased region" description="Basic residues" evidence="9">
    <location>
        <begin position="251"/>
        <end position="260"/>
    </location>
</feature>
<sequence length="522" mass="56235">MTVKSPFYNKPSTATSVDSCHKCPLDTITQPQDSSVVPIASSVKKVQPHAGFEHTQATEPSSNSIITTISNQQPSAVEPSSSSAAISDIGNGSMTSCSNCGTTTTPLWRRSPQGETICNACGLYLKARNATRPPWLKRNSIKRPTPSTPVALAPAPPTSIPITTTTTTTPVAAATTTTASCISRLSSSSSQQLQQQQPTKDGEERPALSCANCNTTTTPLWRRDEQGNTICNACGLYYKLHSVHRPMTMKRSIIKRRKRVTVSSMAAQHHYSSASSDDGNSSGDDSNNNSSSTTLQQQQPASLTCRKRKLMPNNDAHRNKRIELNGNGGGAKYVMRPLLPNQPLAPATTAATTAENSRLDPVEPDAFHKHHHQHHQHLPSPPMKPMPRLLNPESRSLPSLHSLPSPPLTAKEMFKDQGASSSAVTTAAAMATVSALLNPTQKTHQMLEAHRHELQREVTNLTSLLSRTTAMLQNLDQVMAVTKDKQPTTTTNSIQQQQPHVTNALMSLFALAAAKETSGSST</sequence>
<evidence type="ECO:0000256" key="3">
    <source>
        <dbReference type="ARBA" id="ARBA00022771"/>
    </source>
</evidence>
<dbReference type="PANTHER" id="PTHR10071">
    <property type="entry name" value="TRANSCRIPTION FACTOR GATA FAMILY MEMBER"/>
    <property type="match status" value="1"/>
</dbReference>
<evidence type="ECO:0000256" key="1">
    <source>
        <dbReference type="ARBA" id="ARBA00004123"/>
    </source>
</evidence>
<dbReference type="CDD" id="cd00202">
    <property type="entry name" value="ZnF_GATA"/>
    <property type="match status" value="2"/>
</dbReference>
<name>A0A068RJS9_9FUNG</name>
<dbReference type="InterPro" id="IPR039355">
    <property type="entry name" value="Transcription_factor_GATA"/>
</dbReference>
<evidence type="ECO:0000313" key="11">
    <source>
        <dbReference type="EMBL" id="CDH50244.1"/>
    </source>
</evidence>
<dbReference type="AlphaFoldDB" id="A0A068RJS9"/>
<dbReference type="Proteomes" id="UP000027586">
    <property type="component" value="Unassembled WGS sequence"/>
</dbReference>
<feature type="region of interest" description="Disordered" evidence="9">
    <location>
        <begin position="136"/>
        <end position="167"/>
    </location>
</feature>
<keyword evidence="2" id="KW-0479">Metal-binding</keyword>
<dbReference type="FunFam" id="3.30.50.10:FF:000007">
    <property type="entry name" value="Nitrogen regulatory AreA, N-terminal"/>
    <property type="match status" value="1"/>
</dbReference>
<dbReference type="PANTHER" id="PTHR10071:SF335">
    <property type="entry name" value="IRON-SENSING TRANSCRIPTIONAL REPRESSOR-RELATED"/>
    <property type="match status" value="1"/>
</dbReference>
<dbReference type="InterPro" id="IPR000679">
    <property type="entry name" value="Znf_GATA"/>
</dbReference>
<dbReference type="PROSITE" id="PS00344">
    <property type="entry name" value="GATA_ZN_FINGER_1"/>
    <property type="match status" value="2"/>
</dbReference>
<comment type="caution">
    <text evidence="11">The sequence shown here is derived from an EMBL/GenBank/DDBJ whole genome shotgun (WGS) entry which is preliminary data.</text>
</comment>
<feature type="compositionally biased region" description="Low complexity" evidence="9">
    <location>
        <begin position="272"/>
        <end position="292"/>
    </location>
</feature>
<evidence type="ECO:0000259" key="10">
    <source>
        <dbReference type="PROSITE" id="PS50114"/>
    </source>
</evidence>
<evidence type="ECO:0000256" key="4">
    <source>
        <dbReference type="ARBA" id="ARBA00022833"/>
    </source>
</evidence>
<dbReference type="SUPFAM" id="SSF57716">
    <property type="entry name" value="Glucocorticoid receptor-like (DNA-binding domain)"/>
    <property type="match status" value="2"/>
</dbReference>
<comment type="subcellular location">
    <subcellularLocation>
        <location evidence="1">Nucleus</location>
    </subcellularLocation>
</comment>
<dbReference type="Gene3D" id="3.30.50.10">
    <property type="entry name" value="Erythroid Transcription Factor GATA-1, subunit A"/>
    <property type="match status" value="2"/>
</dbReference>
<dbReference type="EMBL" id="CBTN010000006">
    <property type="protein sequence ID" value="CDH50244.1"/>
    <property type="molecule type" value="Genomic_DNA"/>
</dbReference>
<dbReference type="STRING" id="1263082.A0A068RJS9"/>
<dbReference type="OrthoDB" id="515401at2759"/>
<proteinExistence type="predicted"/>
<keyword evidence="5" id="KW-0805">Transcription regulation</keyword>
<keyword evidence="12" id="KW-1185">Reference proteome</keyword>
<dbReference type="InterPro" id="IPR013088">
    <property type="entry name" value="Znf_NHR/GATA"/>
</dbReference>
<dbReference type="GO" id="GO:0005634">
    <property type="term" value="C:nucleus"/>
    <property type="evidence" value="ECO:0007669"/>
    <property type="project" value="UniProtKB-SubCell"/>
</dbReference>
<dbReference type="GO" id="GO:0008270">
    <property type="term" value="F:zinc ion binding"/>
    <property type="evidence" value="ECO:0007669"/>
    <property type="project" value="UniProtKB-KW"/>
</dbReference>
<dbReference type="GO" id="GO:0000122">
    <property type="term" value="P:negative regulation of transcription by RNA polymerase II"/>
    <property type="evidence" value="ECO:0007669"/>
    <property type="project" value="TreeGrafter"/>
</dbReference>
<keyword evidence="3 8" id="KW-0863">Zinc-finger</keyword>
<dbReference type="Pfam" id="PF00320">
    <property type="entry name" value="GATA"/>
    <property type="match status" value="2"/>
</dbReference>
<gene>
    <name evidence="11" type="ORF">LCOR_01961.1</name>
</gene>
<dbReference type="SMART" id="SM00401">
    <property type="entry name" value="ZnF_GATA"/>
    <property type="match status" value="2"/>
</dbReference>
<feature type="domain" description="GATA-type" evidence="10">
    <location>
        <begin position="91"/>
        <end position="144"/>
    </location>
</feature>
<evidence type="ECO:0000256" key="8">
    <source>
        <dbReference type="PROSITE-ProRule" id="PRU00094"/>
    </source>
</evidence>
<evidence type="ECO:0000256" key="9">
    <source>
        <dbReference type="SAM" id="MobiDB-lite"/>
    </source>
</evidence>
<feature type="domain" description="GATA-type" evidence="10">
    <location>
        <begin position="204"/>
        <end position="257"/>
    </location>
</feature>
<organism evidence="11 12">
    <name type="scientific">Lichtheimia corymbifera JMRC:FSU:9682</name>
    <dbReference type="NCBI Taxonomy" id="1263082"/>
    <lineage>
        <taxon>Eukaryota</taxon>
        <taxon>Fungi</taxon>
        <taxon>Fungi incertae sedis</taxon>
        <taxon>Mucoromycota</taxon>
        <taxon>Mucoromycotina</taxon>
        <taxon>Mucoromycetes</taxon>
        <taxon>Mucorales</taxon>
        <taxon>Lichtheimiaceae</taxon>
        <taxon>Lichtheimia</taxon>
    </lineage>
</organism>
<keyword evidence="7" id="KW-0539">Nucleus</keyword>
<dbReference type="PRINTS" id="PR00619">
    <property type="entry name" value="GATAZNFINGER"/>
</dbReference>
<feature type="region of interest" description="Disordered" evidence="9">
    <location>
        <begin position="251"/>
        <end position="328"/>
    </location>
</feature>
<feature type="region of interest" description="Disordered" evidence="9">
    <location>
        <begin position="185"/>
        <end position="209"/>
    </location>
</feature>
<evidence type="ECO:0000256" key="6">
    <source>
        <dbReference type="ARBA" id="ARBA00023163"/>
    </source>
</evidence>
<evidence type="ECO:0000256" key="7">
    <source>
        <dbReference type="ARBA" id="ARBA00023242"/>
    </source>
</evidence>
<reference evidence="11" key="1">
    <citation type="submission" date="2013-08" db="EMBL/GenBank/DDBJ databases">
        <title>Gene expansion shapes genome architecture in the human pathogen Lichtheimia corymbifera: an evolutionary genomics analysis in the ancient terrestrial Mucorales (Mucoromycotina).</title>
        <authorList>
            <person name="Schwartze V.U."/>
            <person name="Winter S."/>
            <person name="Shelest E."/>
            <person name="Marcet-Houben M."/>
            <person name="Horn F."/>
            <person name="Wehner S."/>
            <person name="Hoffmann K."/>
            <person name="Riege K."/>
            <person name="Sammeth M."/>
            <person name="Nowrousian M."/>
            <person name="Valiante V."/>
            <person name="Linde J."/>
            <person name="Jacobsen I.D."/>
            <person name="Marz M."/>
            <person name="Brakhage A.A."/>
            <person name="Gabaldon T."/>
            <person name="Bocker S."/>
            <person name="Voigt K."/>
        </authorList>
    </citation>
    <scope>NUCLEOTIDE SEQUENCE [LARGE SCALE GENOMIC DNA]</scope>
    <source>
        <strain evidence="11">FSU 9682</strain>
    </source>
</reference>
<dbReference type="VEuPathDB" id="FungiDB:LCOR_01961.1"/>
<evidence type="ECO:0000256" key="5">
    <source>
        <dbReference type="ARBA" id="ARBA00023015"/>
    </source>
</evidence>
<accession>A0A068RJS9</accession>
<feature type="compositionally biased region" description="Low complexity" evidence="9">
    <location>
        <begin position="185"/>
        <end position="197"/>
    </location>
</feature>
<evidence type="ECO:0000256" key="2">
    <source>
        <dbReference type="ARBA" id="ARBA00022723"/>
    </source>
</evidence>
<protein>
    <recommendedName>
        <fullName evidence="10">GATA-type domain-containing protein</fullName>
    </recommendedName>
</protein>
<keyword evidence="6" id="KW-0804">Transcription</keyword>
<feature type="compositionally biased region" description="Polar residues" evidence="9">
    <location>
        <begin position="293"/>
        <end position="302"/>
    </location>
</feature>